<dbReference type="GO" id="GO:0006122">
    <property type="term" value="P:mitochondrial electron transport, ubiquinol to cytochrome c"/>
    <property type="evidence" value="ECO:0007669"/>
    <property type="project" value="InterPro"/>
</dbReference>
<evidence type="ECO:0000256" key="1">
    <source>
        <dbReference type="SAM" id="MobiDB-lite"/>
    </source>
</evidence>
<feature type="region of interest" description="Disordered" evidence="1">
    <location>
        <begin position="1"/>
        <end position="20"/>
    </location>
</feature>
<name>A0A132BDR5_MOLSC</name>
<keyword evidence="2" id="KW-0472">Membrane</keyword>
<evidence type="ECO:0000313" key="3">
    <source>
        <dbReference type="EMBL" id="KUJ10393.1"/>
    </source>
</evidence>
<feature type="transmembrane region" description="Helical" evidence="2">
    <location>
        <begin position="48"/>
        <end position="67"/>
    </location>
</feature>
<dbReference type="PANTHER" id="PTHR28254:SF1">
    <property type="entry name" value="CYTOCHROME B-C1 COMPLEX SUBUNIT 10, MITOCHONDRIAL"/>
    <property type="match status" value="1"/>
</dbReference>
<dbReference type="AlphaFoldDB" id="A0A132BDR5"/>
<feature type="compositionally biased region" description="Polar residues" evidence="1">
    <location>
        <begin position="1"/>
        <end position="11"/>
    </location>
</feature>
<dbReference type="STRING" id="149040.A0A132BDR5"/>
<evidence type="ECO:0000313" key="4">
    <source>
        <dbReference type="Proteomes" id="UP000070700"/>
    </source>
</evidence>
<dbReference type="InParanoid" id="A0A132BDR5"/>
<dbReference type="OrthoDB" id="2391627at2759"/>
<accession>A0A132BDR5</accession>
<dbReference type="RefSeq" id="XP_018064748.1">
    <property type="nucleotide sequence ID" value="XM_018220549.1"/>
</dbReference>
<dbReference type="GO" id="GO:0005739">
    <property type="term" value="C:mitochondrion"/>
    <property type="evidence" value="ECO:0007669"/>
    <property type="project" value="GOC"/>
</dbReference>
<dbReference type="Pfam" id="PF09796">
    <property type="entry name" value="QCR10"/>
    <property type="match status" value="1"/>
</dbReference>
<organism evidence="3 4">
    <name type="scientific">Mollisia scopiformis</name>
    <name type="common">Conifer needle endophyte fungus</name>
    <name type="synonym">Phialocephala scopiformis</name>
    <dbReference type="NCBI Taxonomy" id="149040"/>
    <lineage>
        <taxon>Eukaryota</taxon>
        <taxon>Fungi</taxon>
        <taxon>Dikarya</taxon>
        <taxon>Ascomycota</taxon>
        <taxon>Pezizomycotina</taxon>
        <taxon>Leotiomycetes</taxon>
        <taxon>Helotiales</taxon>
        <taxon>Mollisiaceae</taxon>
        <taxon>Mollisia</taxon>
    </lineage>
</organism>
<proteinExistence type="predicted"/>
<evidence type="ECO:0000256" key="2">
    <source>
        <dbReference type="SAM" id="Phobius"/>
    </source>
</evidence>
<dbReference type="InterPro" id="IPR019182">
    <property type="entry name" value="Cytochrome_b-c1_su10_fun"/>
</dbReference>
<dbReference type="EMBL" id="KQ947429">
    <property type="protein sequence ID" value="KUJ10393.1"/>
    <property type="molecule type" value="Genomic_DNA"/>
</dbReference>
<dbReference type="Proteomes" id="UP000070700">
    <property type="component" value="Unassembled WGS sequence"/>
</dbReference>
<keyword evidence="2" id="KW-0812">Transmembrane</keyword>
<dbReference type="GeneID" id="28830275"/>
<reference evidence="3 4" key="1">
    <citation type="submission" date="2015-10" db="EMBL/GenBank/DDBJ databases">
        <title>Full genome of DAOMC 229536 Phialocephala scopiformis, a fungal endophyte of spruce producing the potent anti-insectan compound rugulosin.</title>
        <authorList>
            <consortium name="DOE Joint Genome Institute"/>
            <person name="Walker A.K."/>
            <person name="Frasz S.L."/>
            <person name="Seifert K.A."/>
            <person name="Miller J.D."/>
            <person name="Mondo S.J."/>
            <person name="Labutti K."/>
            <person name="Lipzen A."/>
            <person name="Dockter R."/>
            <person name="Kennedy M."/>
            <person name="Grigoriev I.V."/>
            <person name="Spatafora J.W."/>
        </authorList>
    </citation>
    <scope>NUCLEOTIDE SEQUENCE [LARGE SCALE GENOMIC DNA]</scope>
    <source>
        <strain evidence="3 4">CBS 120377</strain>
    </source>
</reference>
<protein>
    <submittedName>
        <fullName evidence="3">Uncharacterized protein</fullName>
    </submittedName>
</protein>
<keyword evidence="4" id="KW-1185">Reference proteome</keyword>
<sequence>MSSDFHGSTGITPPKGPASYSTYKSPYGPKYTVNANVAGWTFKSASRLGMTLGAFGGVAGFFALYFFSDVPKVRKDIWQKVPLIGQHFVKEVPPSDNPF</sequence>
<keyword evidence="2" id="KW-1133">Transmembrane helix</keyword>
<dbReference type="KEGG" id="psco:LY89DRAFT_740109"/>
<dbReference type="PANTHER" id="PTHR28254">
    <property type="entry name" value="CYTOCHROME B-C1 COMPLEX SUBUNIT 10"/>
    <property type="match status" value="1"/>
</dbReference>
<gene>
    <name evidence="3" type="ORF">LY89DRAFT_740109</name>
</gene>